<proteinExistence type="predicted"/>
<name>A0A9P5YLW5_9AGAR</name>
<reference evidence="2" key="1">
    <citation type="submission" date="2020-11" db="EMBL/GenBank/DDBJ databases">
        <authorList>
            <consortium name="DOE Joint Genome Institute"/>
            <person name="Ahrendt S."/>
            <person name="Riley R."/>
            <person name="Andreopoulos W."/>
            <person name="Labutti K."/>
            <person name="Pangilinan J."/>
            <person name="Ruiz-Duenas F.J."/>
            <person name="Barrasa J.M."/>
            <person name="Sanchez-Garcia M."/>
            <person name="Camarero S."/>
            <person name="Miyauchi S."/>
            <person name="Serrano A."/>
            <person name="Linde D."/>
            <person name="Babiker R."/>
            <person name="Drula E."/>
            <person name="Ayuso-Fernandez I."/>
            <person name="Pacheco R."/>
            <person name="Padilla G."/>
            <person name="Ferreira P."/>
            <person name="Barriuso J."/>
            <person name="Kellner H."/>
            <person name="Castanera R."/>
            <person name="Alfaro M."/>
            <person name="Ramirez L."/>
            <person name="Pisabarro A.G."/>
            <person name="Kuo A."/>
            <person name="Tritt A."/>
            <person name="Lipzen A."/>
            <person name="He G."/>
            <person name="Yan M."/>
            <person name="Ng V."/>
            <person name="Cullen D."/>
            <person name="Martin F."/>
            <person name="Rosso M.-N."/>
            <person name="Henrissat B."/>
            <person name="Hibbett D."/>
            <person name="Martinez A.T."/>
            <person name="Grigoriev I.V."/>
        </authorList>
    </citation>
    <scope>NUCLEOTIDE SEQUENCE</scope>
    <source>
        <strain evidence="2">CIRM-BRFM 674</strain>
    </source>
</reference>
<feature type="region of interest" description="Disordered" evidence="1">
    <location>
        <begin position="399"/>
        <end position="592"/>
    </location>
</feature>
<dbReference type="Proteomes" id="UP000807469">
    <property type="component" value="Unassembled WGS sequence"/>
</dbReference>
<accession>A0A9P5YLW5</accession>
<gene>
    <name evidence="2" type="ORF">BDN70DRAFT_939038</name>
</gene>
<evidence type="ECO:0000313" key="2">
    <source>
        <dbReference type="EMBL" id="KAF9471313.1"/>
    </source>
</evidence>
<evidence type="ECO:0000256" key="1">
    <source>
        <dbReference type="SAM" id="MobiDB-lite"/>
    </source>
</evidence>
<protein>
    <submittedName>
        <fullName evidence="2">Uncharacterized protein</fullName>
    </submittedName>
</protein>
<keyword evidence="3" id="KW-1185">Reference proteome</keyword>
<dbReference type="OrthoDB" id="3063186at2759"/>
<organism evidence="2 3">
    <name type="scientific">Pholiota conissans</name>
    <dbReference type="NCBI Taxonomy" id="109636"/>
    <lineage>
        <taxon>Eukaryota</taxon>
        <taxon>Fungi</taxon>
        <taxon>Dikarya</taxon>
        <taxon>Basidiomycota</taxon>
        <taxon>Agaricomycotina</taxon>
        <taxon>Agaricomycetes</taxon>
        <taxon>Agaricomycetidae</taxon>
        <taxon>Agaricales</taxon>
        <taxon>Agaricineae</taxon>
        <taxon>Strophariaceae</taxon>
        <taxon>Pholiota</taxon>
    </lineage>
</organism>
<dbReference type="AlphaFoldDB" id="A0A9P5YLW5"/>
<feature type="compositionally biased region" description="Polar residues" evidence="1">
    <location>
        <begin position="509"/>
        <end position="524"/>
    </location>
</feature>
<dbReference type="EMBL" id="MU155712">
    <property type="protein sequence ID" value="KAF9471313.1"/>
    <property type="molecule type" value="Genomic_DNA"/>
</dbReference>
<feature type="compositionally biased region" description="Polar residues" evidence="1">
    <location>
        <begin position="415"/>
        <end position="440"/>
    </location>
</feature>
<evidence type="ECO:0000313" key="3">
    <source>
        <dbReference type="Proteomes" id="UP000807469"/>
    </source>
</evidence>
<sequence>MPRKADKFPFSREQEKSMHSFFPEFARVVKKHDPSFTGRNSEVTKWKKERAQAHLDDPLFNELDPSQTRAKWQEAIMRFYGNHFNNHIKKDKPTISVATEEVSEGGVDPKNRKIALLLLSAGIPPKTLFSLDRDEEISALAKEIRDQNPDLKLSGGAAKSLATTELWDKEDRDVWEKKVQARANDVVENRKEFRKFIPDSLQQMIADGYLGSTIMSLSYGFRDDNNKLSGVGFDSISKKLFASKFDECEESNKTWLDHVRKTLPAHGVALRDNVAKPHQFVTNLLRNDEGLPLFPIFDRKIRTYLEVTQILSDYLISLWEHTQEGSIDIPWDRINVNPDLYYDTWKYALPCKLSCPEDMDEIEVMRLTKYFAEESSVKPFTFFCKDDVESNISRFQMINDFAPPSPPVNDPDLTITPSSARSSPLPGTSASIPVTPTISRRSPIRNDASQQDLPTPPVSEPLSSPLMPAPNPNATGEPHLRDPVSSLSVTPVPHPNAAAQSEADKEQTAHSLSPQPSNSDQVSSGAPRDGNLAKKQGGKSTVGKRKRASKSDASLAVEKSTSLRRSGRERQAPPSGPTLVADPSRPPAKRIK</sequence>
<comment type="caution">
    <text evidence="2">The sequence shown here is derived from an EMBL/GenBank/DDBJ whole genome shotgun (WGS) entry which is preliminary data.</text>
</comment>